<dbReference type="Gene3D" id="1.25.40.20">
    <property type="entry name" value="Ankyrin repeat-containing domain"/>
    <property type="match status" value="1"/>
</dbReference>
<dbReference type="AlphaFoldDB" id="A0AAD4CWK9"/>
<dbReference type="PROSITE" id="PS50088">
    <property type="entry name" value="ANK_REPEAT"/>
    <property type="match status" value="2"/>
</dbReference>
<accession>A0AAD4CWK9</accession>
<comment type="caution">
    <text evidence="4">The sequence shown here is derived from an EMBL/GenBank/DDBJ whole genome shotgun (WGS) entry which is preliminary data.</text>
</comment>
<evidence type="ECO:0000256" key="1">
    <source>
        <dbReference type="ARBA" id="ARBA00022737"/>
    </source>
</evidence>
<keyword evidence="5" id="KW-1185">Reference proteome</keyword>
<dbReference type="SMART" id="SM00248">
    <property type="entry name" value="ANK"/>
    <property type="match status" value="5"/>
</dbReference>
<evidence type="ECO:0000313" key="4">
    <source>
        <dbReference type="EMBL" id="KAF9894061.1"/>
    </source>
</evidence>
<feature type="repeat" description="ANK" evidence="3">
    <location>
        <begin position="177"/>
        <end position="209"/>
    </location>
</feature>
<dbReference type="InterPro" id="IPR036770">
    <property type="entry name" value="Ankyrin_rpt-contain_sf"/>
</dbReference>
<reference evidence="4" key="1">
    <citation type="journal article" date="2019" name="Beilstein J. Org. Chem.">
        <title>Nanangenines: drimane sesquiterpenoids as the dominant metabolite cohort of a novel Australian fungus, Aspergillus nanangensis.</title>
        <authorList>
            <person name="Lacey H.J."/>
            <person name="Gilchrist C.L.M."/>
            <person name="Crombie A."/>
            <person name="Kalaitzis J.A."/>
            <person name="Vuong D."/>
            <person name="Rutledge P.J."/>
            <person name="Turner P."/>
            <person name="Pitt J.I."/>
            <person name="Lacey E."/>
            <person name="Chooi Y.H."/>
            <person name="Piggott A.M."/>
        </authorList>
    </citation>
    <scope>NUCLEOTIDE SEQUENCE</scope>
    <source>
        <strain evidence="4">MST-FP2251</strain>
    </source>
</reference>
<name>A0AAD4CWK9_ASPNN</name>
<dbReference type="SUPFAM" id="SSF48403">
    <property type="entry name" value="Ankyrin repeat"/>
    <property type="match status" value="1"/>
</dbReference>
<evidence type="ECO:0008006" key="6">
    <source>
        <dbReference type="Google" id="ProtNLM"/>
    </source>
</evidence>
<gene>
    <name evidence="4" type="ORF">FE257_009034</name>
</gene>
<organism evidence="4 5">
    <name type="scientific">Aspergillus nanangensis</name>
    <dbReference type="NCBI Taxonomy" id="2582783"/>
    <lineage>
        <taxon>Eukaryota</taxon>
        <taxon>Fungi</taxon>
        <taxon>Dikarya</taxon>
        <taxon>Ascomycota</taxon>
        <taxon>Pezizomycotina</taxon>
        <taxon>Eurotiomycetes</taxon>
        <taxon>Eurotiomycetidae</taxon>
        <taxon>Eurotiales</taxon>
        <taxon>Aspergillaceae</taxon>
        <taxon>Aspergillus</taxon>
        <taxon>Aspergillus subgen. Circumdati</taxon>
    </lineage>
</organism>
<protein>
    <recommendedName>
        <fullName evidence="6">Ankyrin</fullName>
    </recommendedName>
</protein>
<dbReference type="PROSITE" id="PS50297">
    <property type="entry name" value="ANK_REP_REGION"/>
    <property type="match status" value="2"/>
</dbReference>
<sequence length="277" mass="31189">MGFLNIPNELIYHIVGYIEADGDINALVQTNRSRTVRLFLQEGASPTTCFRENWNPMMLAAKHGHKDIVELFLKEGIDPTPMSGWGNPQGIYIDACTCPFDQAVMHGHEGVARVLVLYMKNVDYFVLPEFGEHENWATPLTWAAKSGCLGLVRMFIEEFRCNVDPNRFEKKGRAMWPFQSPLAVAALEDHTNVARYLLRAGADPNACNQDTTTACGRDTVVRRLLLDMDPKERDWEEALMNALFHGDTTVLNLFLDQGLEFNDRGQNALLLWAAAKG</sequence>
<dbReference type="InterPro" id="IPR002110">
    <property type="entry name" value="Ankyrin_rpt"/>
</dbReference>
<evidence type="ECO:0000256" key="2">
    <source>
        <dbReference type="ARBA" id="ARBA00023043"/>
    </source>
</evidence>
<dbReference type="EMBL" id="VCAU01000005">
    <property type="protein sequence ID" value="KAF9894061.1"/>
    <property type="molecule type" value="Genomic_DNA"/>
</dbReference>
<dbReference type="Pfam" id="PF12796">
    <property type="entry name" value="Ank_2"/>
    <property type="match status" value="1"/>
</dbReference>
<keyword evidence="1" id="KW-0677">Repeat</keyword>
<feature type="repeat" description="ANK" evidence="3">
    <location>
        <begin position="52"/>
        <end position="84"/>
    </location>
</feature>
<dbReference type="PANTHER" id="PTHR24198">
    <property type="entry name" value="ANKYRIN REPEAT AND PROTEIN KINASE DOMAIN-CONTAINING PROTEIN"/>
    <property type="match status" value="1"/>
</dbReference>
<reference evidence="4" key="2">
    <citation type="submission" date="2020-02" db="EMBL/GenBank/DDBJ databases">
        <authorList>
            <person name="Gilchrist C.L.M."/>
            <person name="Chooi Y.-H."/>
        </authorList>
    </citation>
    <scope>NUCLEOTIDE SEQUENCE</scope>
    <source>
        <strain evidence="4">MST-FP2251</strain>
    </source>
</reference>
<dbReference type="Pfam" id="PF00023">
    <property type="entry name" value="Ank"/>
    <property type="match status" value="1"/>
</dbReference>
<keyword evidence="2 3" id="KW-0040">ANK repeat</keyword>
<evidence type="ECO:0000256" key="3">
    <source>
        <dbReference type="PROSITE-ProRule" id="PRU00023"/>
    </source>
</evidence>
<dbReference type="PANTHER" id="PTHR24198:SF165">
    <property type="entry name" value="ANKYRIN REPEAT-CONTAINING PROTEIN-RELATED"/>
    <property type="match status" value="1"/>
</dbReference>
<proteinExistence type="predicted"/>
<evidence type="ECO:0000313" key="5">
    <source>
        <dbReference type="Proteomes" id="UP001194746"/>
    </source>
</evidence>
<dbReference type="Proteomes" id="UP001194746">
    <property type="component" value="Unassembled WGS sequence"/>
</dbReference>